<comment type="caution">
    <text evidence="1">The sequence shown here is derived from an EMBL/GenBank/DDBJ whole genome shotgun (WGS) entry which is preliminary data.</text>
</comment>
<dbReference type="RefSeq" id="XP_018148595.1">
    <property type="nucleotide sequence ID" value="XM_018292905.1"/>
</dbReference>
<evidence type="ECO:0000313" key="2">
    <source>
        <dbReference type="Proteomes" id="UP000078397"/>
    </source>
</evidence>
<keyword evidence="2" id="KW-1185">Reference proteome</keyword>
<name>A0A179G3S9_METCM</name>
<accession>A0A179G3S9</accession>
<organism evidence="1 2">
    <name type="scientific">Pochonia chlamydosporia 170</name>
    <dbReference type="NCBI Taxonomy" id="1380566"/>
    <lineage>
        <taxon>Eukaryota</taxon>
        <taxon>Fungi</taxon>
        <taxon>Dikarya</taxon>
        <taxon>Ascomycota</taxon>
        <taxon>Pezizomycotina</taxon>
        <taxon>Sordariomycetes</taxon>
        <taxon>Hypocreomycetidae</taxon>
        <taxon>Hypocreales</taxon>
        <taxon>Clavicipitaceae</taxon>
        <taxon>Pochonia</taxon>
    </lineage>
</organism>
<dbReference type="EMBL" id="LSBJ02000001">
    <property type="protein sequence ID" value="OAQ72512.1"/>
    <property type="molecule type" value="Genomic_DNA"/>
</dbReference>
<dbReference type="KEGG" id="pchm:VFPPC_15152"/>
<sequence>MTRELRSFVFNHHRTAIRLLCDWLPDQLMTSLPLNRVYGLRSSPPPAQRSFTCGFKAAHWTLYPCSLTRPAKWEDRTSKPSSRMDSPIWLRLEVEKCISILVAVTFGVVDFDYIVSIAMTESRLSTWQ</sequence>
<reference evidence="1 2" key="1">
    <citation type="journal article" date="2016" name="PLoS Pathog.">
        <title>Biosynthesis of antibiotic leucinostatins in bio-control fungus Purpureocillium lilacinum and their inhibition on phytophthora revealed by genome mining.</title>
        <authorList>
            <person name="Wang G."/>
            <person name="Liu Z."/>
            <person name="Lin R."/>
            <person name="Li E."/>
            <person name="Mao Z."/>
            <person name="Ling J."/>
            <person name="Yang Y."/>
            <person name="Yin W.B."/>
            <person name="Xie B."/>
        </authorList>
    </citation>
    <scope>NUCLEOTIDE SEQUENCE [LARGE SCALE GENOMIC DNA]</scope>
    <source>
        <strain evidence="1">170</strain>
    </source>
</reference>
<dbReference type="Proteomes" id="UP000078397">
    <property type="component" value="Unassembled WGS sequence"/>
</dbReference>
<dbReference type="AlphaFoldDB" id="A0A179G3S9"/>
<gene>
    <name evidence="1" type="ORF">VFPPC_15152</name>
</gene>
<protein>
    <submittedName>
        <fullName evidence="1">Uncharacterized protein</fullName>
    </submittedName>
</protein>
<evidence type="ECO:0000313" key="1">
    <source>
        <dbReference type="EMBL" id="OAQ72512.1"/>
    </source>
</evidence>
<proteinExistence type="predicted"/>
<dbReference type="GeneID" id="28856899"/>